<gene>
    <name evidence="1" type="ORF">K443DRAFT_5386</name>
</gene>
<dbReference type="HOGENOM" id="CLU_2038454_0_0_1"/>
<name>A0A0C9XPG5_9AGAR</name>
<evidence type="ECO:0000313" key="2">
    <source>
        <dbReference type="Proteomes" id="UP000054477"/>
    </source>
</evidence>
<accession>A0A0C9XPG5</accession>
<dbReference type="EMBL" id="KN838580">
    <property type="protein sequence ID" value="KIK03439.1"/>
    <property type="molecule type" value="Genomic_DNA"/>
</dbReference>
<evidence type="ECO:0000313" key="1">
    <source>
        <dbReference type="EMBL" id="KIK03439.1"/>
    </source>
</evidence>
<organism evidence="1 2">
    <name type="scientific">Laccaria amethystina LaAM-08-1</name>
    <dbReference type="NCBI Taxonomy" id="1095629"/>
    <lineage>
        <taxon>Eukaryota</taxon>
        <taxon>Fungi</taxon>
        <taxon>Dikarya</taxon>
        <taxon>Basidiomycota</taxon>
        <taxon>Agaricomycotina</taxon>
        <taxon>Agaricomycetes</taxon>
        <taxon>Agaricomycetidae</taxon>
        <taxon>Agaricales</taxon>
        <taxon>Agaricineae</taxon>
        <taxon>Hydnangiaceae</taxon>
        <taxon>Laccaria</taxon>
    </lineage>
</organism>
<reference evidence="2" key="2">
    <citation type="submission" date="2015-01" db="EMBL/GenBank/DDBJ databases">
        <title>Evolutionary Origins and Diversification of the Mycorrhizal Mutualists.</title>
        <authorList>
            <consortium name="DOE Joint Genome Institute"/>
            <consortium name="Mycorrhizal Genomics Consortium"/>
            <person name="Kohler A."/>
            <person name="Kuo A."/>
            <person name="Nagy L.G."/>
            <person name="Floudas D."/>
            <person name="Copeland A."/>
            <person name="Barry K.W."/>
            <person name="Cichocki N."/>
            <person name="Veneault-Fourrey C."/>
            <person name="LaButti K."/>
            <person name="Lindquist E.A."/>
            <person name="Lipzen A."/>
            <person name="Lundell T."/>
            <person name="Morin E."/>
            <person name="Murat C."/>
            <person name="Riley R."/>
            <person name="Ohm R."/>
            <person name="Sun H."/>
            <person name="Tunlid A."/>
            <person name="Henrissat B."/>
            <person name="Grigoriev I.V."/>
            <person name="Hibbett D.S."/>
            <person name="Martin F."/>
        </authorList>
    </citation>
    <scope>NUCLEOTIDE SEQUENCE [LARGE SCALE GENOMIC DNA]</scope>
    <source>
        <strain evidence="2">LaAM-08-1</strain>
    </source>
</reference>
<reference evidence="1 2" key="1">
    <citation type="submission" date="2014-04" db="EMBL/GenBank/DDBJ databases">
        <authorList>
            <consortium name="DOE Joint Genome Institute"/>
            <person name="Kuo A."/>
            <person name="Kohler A."/>
            <person name="Nagy L.G."/>
            <person name="Floudas D."/>
            <person name="Copeland A."/>
            <person name="Barry K.W."/>
            <person name="Cichocki N."/>
            <person name="Veneault-Fourrey C."/>
            <person name="LaButti K."/>
            <person name="Lindquist E.A."/>
            <person name="Lipzen A."/>
            <person name="Lundell T."/>
            <person name="Morin E."/>
            <person name="Murat C."/>
            <person name="Sun H."/>
            <person name="Tunlid A."/>
            <person name="Henrissat B."/>
            <person name="Grigoriev I.V."/>
            <person name="Hibbett D.S."/>
            <person name="Martin F."/>
            <person name="Nordberg H.P."/>
            <person name="Cantor M.N."/>
            <person name="Hua S.X."/>
        </authorList>
    </citation>
    <scope>NUCLEOTIDE SEQUENCE [LARGE SCALE GENOMIC DNA]</scope>
    <source>
        <strain evidence="1 2">LaAM-08-1</strain>
    </source>
</reference>
<dbReference type="AlphaFoldDB" id="A0A0C9XPG5"/>
<sequence>MAAVSTEAGGTMRRHSTAIHCSLPAMARLSWQDPDKISQRYSDDVLALPAMARLLWQEPYEFFQQYGDNALDTSLRSVTQFSLSMSLCGFCGRIHRQPQSPLVRLVRGDGLTCHHDLSLAS</sequence>
<protein>
    <submittedName>
        <fullName evidence="1">Uncharacterized protein</fullName>
    </submittedName>
</protein>
<keyword evidence="2" id="KW-1185">Reference proteome</keyword>
<proteinExistence type="predicted"/>
<dbReference type="Proteomes" id="UP000054477">
    <property type="component" value="Unassembled WGS sequence"/>
</dbReference>